<reference evidence="2" key="1">
    <citation type="submission" date="2023-07" db="EMBL/GenBank/DDBJ databases">
        <title>Chromosome-level Genome Assembly of Striped Snakehead (Channa striata).</title>
        <authorList>
            <person name="Liu H."/>
        </authorList>
    </citation>
    <scope>NUCLEOTIDE SEQUENCE</scope>
    <source>
        <strain evidence="2">Gz</strain>
        <tissue evidence="2">Muscle</tissue>
    </source>
</reference>
<accession>A0AA88SX72</accession>
<dbReference type="Proteomes" id="UP001187415">
    <property type="component" value="Unassembled WGS sequence"/>
</dbReference>
<feature type="compositionally biased region" description="Low complexity" evidence="1">
    <location>
        <begin position="29"/>
        <end position="44"/>
    </location>
</feature>
<evidence type="ECO:0000313" key="2">
    <source>
        <dbReference type="EMBL" id="KAK2849424.1"/>
    </source>
</evidence>
<keyword evidence="3" id="KW-1185">Reference proteome</keyword>
<name>A0AA88SX72_CHASR</name>
<organism evidence="2 3">
    <name type="scientific">Channa striata</name>
    <name type="common">Snakehead murrel</name>
    <name type="synonym">Ophicephalus striatus</name>
    <dbReference type="NCBI Taxonomy" id="64152"/>
    <lineage>
        <taxon>Eukaryota</taxon>
        <taxon>Metazoa</taxon>
        <taxon>Chordata</taxon>
        <taxon>Craniata</taxon>
        <taxon>Vertebrata</taxon>
        <taxon>Euteleostomi</taxon>
        <taxon>Actinopterygii</taxon>
        <taxon>Neopterygii</taxon>
        <taxon>Teleostei</taxon>
        <taxon>Neoteleostei</taxon>
        <taxon>Acanthomorphata</taxon>
        <taxon>Anabantaria</taxon>
        <taxon>Anabantiformes</taxon>
        <taxon>Channoidei</taxon>
        <taxon>Channidae</taxon>
        <taxon>Channa</taxon>
    </lineage>
</organism>
<dbReference type="EMBL" id="JAUPFM010000006">
    <property type="protein sequence ID" value="KAK2849424.1"/>
    <property type="molecule type" value="Genomic_DNA"/>
</dbReference>
<comment type="caution">
    <text evidence="2">The sequence shown here is derived from an EMBL/GenBank/DDBJ whole genome shotgun (WGS) entry which is preliminary data.</text>
</comment>
<evidence type="ECO:0000313" key="3">
    <source>
        <dbReference type="Proteomes" id="UP001187415"/>
    </source>
</evidence>
<dbReference type="AlphaFoldDB" id="A0AA88SX72"/>
<protein>
    <submittedName>
        <fullName evidence="2">Uncharacterized protein</fullName>
    </submittedName>
</protein>
<evidence type="ECO:0000256" key="1">
    <source>
        <dbReference type="SAM" id="MobiDB-lite"/>
    </source>
</evidence>
<proteinExistence type="predicted"/>
<feature type="region of interest" description="Disordered" evidence="1">
    <location>
        <begin position="1"/>
        <end position="46"/>
    </location>
</feature>
<feature type="compositionally biased region" description="Basic and acidic residues" evidence="1">
    <location>
        <begin position="15"/>
        <end position="26"/>
    </location>
</feature>
<gene>
    <name evidence="2" type="ORF">Q5P01_009258</name>
</gene>
<sequence length="207" mass="22362">MSAEEPLVQVKKRKASDDAGTAEKKMRCNSSTSNTKSGSTASKSSGDKYGDEGLIFNNVSPKEEKIYQLASVGTSSREMFLFTLSFKRKYLQLVKNSAGGVGLVHGHEDDPLPCNAIIVEVALMPTAAGLPGSLESGEPRVHINDFGCLGVWFYSLLKGCGQFTTTGFINGQVQRKFVPRILSSPLCHFLGETSPPRVQGRLNGAFR</sequence>